<reference evidence="7" key="3">
    <citation type="submission" date="2020-05" db="UniProtKB">
        <authorList>
            <consortium name="EnsemblMetazoa"/>
        </authorList>
    </citation>
    <scope>IDENTIFICATION</scope>
    <source>
        <strain evidence="7">USDA</strain>
    </source>
</reference>
<dbReference type="GO" id="GO:0006772">
    <property type="term" value="P:thiamine metabolic process"/>
    <property type="evidence" value="ECO:0007669"/>
    <property type="project" value="InterPro"/>
</dbReference>
<dbReference type="GO" id="GO:0004788">
    <property type="term" value="F:thiamine diphosphokinase activity"/>
    <property type="evidence" value="ECO:0007669"/>
    <property type="project" value="UniProtKB-EC"/>
</dbReference>
<evidence type="ECO:0000313" key="6">
    <source>
        <dbReference type="EMBL" id="EEB18612.1"/>
    </source>
</evidence>
<dbReference type="EnsemblMetazoa" id="PHUM522680-RA">
    <property type="protein sequence ID" value="PHUM522680-PA"/>
    <property type="gene ID" value="PHUM522680"/>
</dbReference>
<evidence type="ECO:0000256" key="2">
    <source>
        <dbReference type="ARBA" id="ARBA00022741"/>
    </source>
</evidence>
<dbReference type="SUPFAM" id="SSF63999">
    <property type="entry name" value="Thiamin pyrophosphokinase, catalytic domain"/>
    <property type="match status" value="1"/>
</dbReference>
<dbReference type="InterPro" id="IPR007373">
    <property type="entry name" value="Thiamin_PyroPKinase_B1-bd"/>
</dbReference>
<dbReference type="NCBIfam" id="TIGR01378">
    <property type="entry name" value="thi_PPkinase"/>
    <property type="match status" value="1"/>
</dbReference>
<feature type="domain" description="Thiamin pyrophosphokinase thiamin-binding" evidence="5">
    <location>
        <begin position="177"/>
        <end position="245"/>
    </location>
</feature>
<dbReference type="Pfam" id="PF04265">
    <property type="entry name" value="TPK_B1_binding"/>
    <property type="match status" value="1"/>
</dbReference>
<protein>
    <submittedName>
        <fullName evidence="6 7">Thiamin pyrophosphokinase, putative</fullName>
        <ecNumber evidence="6">2.7.6.2</ecNumber>
    </submittedName>
</protein>
<reference evidence="6" key="2">
    <citation type="submission" date="2007-04" db="EMBL/GenBank/DDBJ databases">
        <title>The genome of the human body louse.</title>
        <authorList>
            <consortium name="The Human Body Louse Genome Consortium"/>
            <person name="Kirkness E."/>
            <person name="Walenz B."/>
            <person name="Hass B."/>
            <person name="Bruggner R."/>
            <person name="Strausberg R."/>
        </authorList>
    </citation>
    <scope>NUCLEOTIDE SEQUENCE</scope>
    <source>
        <strain evidence="6">USDA</strain>
    </source>
</reference>
<dbReference type="AlphaFoldDB" id="E0VZ06"/>
<dbReference type="GO" id="GO:0016301">
    <property type="term" value="F:kinase activity"/>
    <property type="evidence" value="ECO:0007669"/>
    <property type="project" value="UniProtKB-KW"/>
</dbReference>
<dbReference type="HOGENOM" id="CLU_044237_0_1_1"/>
<dbReference type="SMART" id="SM00983">
    <property type="entry name" value="TPK_B1_binding"/>
    <property type="match status" value="1"/>
</dbReference>
<dbReference type="GO" id="GO:0030975">
    <property type="term" value="F:thiamine binding"/>
    <property type="evidence" value="ECO:0007669"/>
    <property type="project" value="InterPro"/>
</dbReference>
<dbReference type="EMBL" id="AAZO01006343">
    <property type="status" value="NOT_ANNOTATED_CDS"/>
    <property type="molecule type" value="Genomic_DNA"/>
</dbReference>
<dbReference type="InterPro" id="IPR036759">
    <property type="entry name" value="TPK_catalytic_sf"/>
</dbReference>
<name>E0VZ06_PEDHC</name>
<reference evidence="6" key="1">
    <citation type="submission" date="2007-04" db="EMBL/GenBank/DDBJ databases">
        <title>Annotation of Pediculus humanus corporis strain USDA.</title>
        <authorList>
            <person name="Kirkness E."/>
            <person name="Hannick L."/>
            <person name="Hass B."/>
            <person name="Bruggner R."/>
            <person name="Lawson D."/>
            <person name="Bidwell S."/>
            <person name="Joardar V."/>
            <person name="Caler E."/>
            <person name="Walenz B."/>
            <person name="Inman J."/>
            <person name="Schobel S."/>
            <person name="Galinsky K."/>
            <person name="Amedeo P."/>
            <person name="Strausberg R."/>
        </authorList>
    </citation>
    <scope>NUCLEOTIDE SEQUENCE</scope>
    <source>
        <strain evidence="6">USDA</strain>
    </source>
</reference>
<dbReference type="KEGG" id="phu:Phum_PHUM522680"/>
<sequence length="251" mass="28937">MPKYVWNNLKIKKDLNTIKIDFALLILNQPITCDPEFIKTLWTKAQIRGLVDGGSNRWLDFIKEQNCENLQLPDFISGDFDSILPETKNYFESKNVTLVPTPDQNYTDFTKALKYIKKEIEEKNLNVKNIFVICENGGRFDQIMGNVNTLHCSIDLYTHIDITLISSESVTWVLPPGEHVINVPDYFIEKKYTCGLIPFRGGTIITTRGLKWNLNKTVSEFGKLISCCNLYSSNEIYVKCSKHLLWTSEYC</sequence>
<dbReference type="GO" id="GO:0005524">
    <property type="term" value="F:ATP binding"/>
    <property type="evidence" value="ECO:0007669"/>
    <property type="project" value="UniProtKB-KW"/>
</dbReference>
<keyword evidence="3 6" id="KW-0418">Kinase</keyword>
<dbReference type="CDD" id="cd07995">
    <property type="entry name" value="TPK"/>
    <property type="match status" value="1"/>
</dbReference>
<accession>E0VZ06</accession>
<dbReference type="Gene3D" id="2.60.120.320">
    <property type="entry name" value="Thiamin pyrophosphokinase, thiamin-binding domain"/>
    <property type="match status" value="1"/>
</dbReference>
<dbReference type="RefSeq" id="XP_002431350.1">
    <property type="nucleotide sequence ID" value="XM_002431305.1"/>
</dbReference>
<dbReference type="InterPro" id="IPR036371">
    <property type="entry name" value="TPK_B1-bd_sf"/>
</dbReference>
<keyword evidence="1 6" id="KW-0808">Transferase</keyword>
<dbReference type="InterPro" id="IPR006282">
    <property type="entry name" value="Thi_PPkinase"/>
</dbReference>
<dbReference type="PANTHER" id="PTHR13622:SF8">
    <property type="entry name" value="THIAMIN PYROPHOSPHOKINASE 1"/>
    <property type="match status" value="1"/>
</dbReference>
<evidence type="ECO:0000313" key="7">
    <source>
        <dbReference type="EnsemblMetazoa" id="PHUM522680-PA"/>
    </source>
</evidence>
<dbReference type="InParanoid" id="E0VZ06"/>
<dbReference type="EMBL" id="DS235848">
    <property type="protein sequence ID" value="EEB18612.1"/>
    <property type="molecule type" value="Genomic_DNA"/>
</dbReference>
<dbReference type="SUPFAM" id="SSF63862">
    <property type="entry name" value="Thiamin pyrophosphokinase, substrate-binding domain"/>
    <property type="match status" value="1"/>
</dbReference>
<dbReference type="GeneID" id="8231732"/>
<evidence type="ECO:0000256" key="4">
    <source>
        <dbReference type="ARBA" id="ARBA00022840"/>
    </source>
</evidence>
<dbReference type="OrthoDB" id="25149at2759"/>
<dbReference type="Pfam" id="PF04263">
    <property type="entry name" value="TPK_catalytic"/>
    <property type="match status" value="1"/>
</dbReference>
<dbReference type="STRING" id="121224.E0VZ06"/>
<evidence type="ECO:0000256" key="3">
    <source>
        <dbReference type="ARBA" id="ARBA00022777"/>
    </source>
</evidence>
<dbReference type="Gene3D" id="3.40.50.10240">
    <property type="entry name" value="Thiamin pyrophosphokinase, catalytic domain"/>
    <property type="match status" value="1"/>
</dbReference>
<keyword evidence="8" id="KW-1185">Reference proteome</keyword>
<gene>
    <name evidence="7" type="primary">8231732</name>
    <name evidence="6" type="ORF">Phum_PHUM522680</name>
</gene>
<evidence type="ECO:0000256" key="1">
    <source>
        <dbReference type="ARBA" id="ARBA00022679"/>
    </source>
</evidence>
<dbReference type="FunFam" id="2.60.120.320:FF:000001">
    <property type="entry name" value="Thiamine pyrophosphokinase"/>
    <property type="match status" value="1"/>
</dbReference>
<evidence type="ECO:0000259" key="5">
    <source>
        <dbReference type="SMART" id="SM00983"/>
    </source>
</evidence>
<dbReference type="OMA" id="HHLYMMT"/>
<dbReference type="GO" id="GO:0009229">
    <property type="term" value="P:thiamine diphosphate biosynthetic process"/>
    <property type="evidence" value="ECO:0007669"/>
    <property type="project" value="InterPro"/>
</dbReference>
<keyword evidence="2" id="KW-0547">Nucleotide-binding</keyword>
<dbReference type="EC" id="2.7.6.2" evidence="6"/>
<keyword evidence="4" id="KW-0067">ATP-binding</keyword>
<dbReference type="Proteomes" id="UP000009046">
    <property type="component" value="Unassembled WGS sequence"/>
</dbReference>
<proteinExistence type="predicted"/>
<dbReference type="InterPro" id="IPR007371">
    <property type="entry name" value="TPK_catalytic"/>
</dbReference>
<dbReference type="eggNOG" id="KOG3153">
    <property type="taxonomic scope" value="Eukaryota"/>
</dbReference>
<dbReference type="FunCoup" id="E0VZ06">
    <property type="interactions" value="403"/>
</dbReference>
<dbReference type="VEuPathDB" id="VectorBase:PHUM522680"/>
<dbReference type="CTD" id="8231732"/>
<organism>
    <name type="scientific">Pediculus humanus subsp. corporis</name>
    <name type="common">Body louse</name>
    <dbReference type="NCBI Taxonomy" id="121224"/>
    <lineage>
        <taxon>Eukaryota</taxon>
        <taxon>Metazoa</taxon>
        <taxon>Ecdysozoa</taxon>
        <taxon>Arthropoda</taxon>
        <taxon>Hexapoda</taxon>
        <taxon>Insecta</taxon>
        <taxon>Pterygota</taxon>
        <taxon>Neoptera</taxon>
        <taxon>Paraneoptera</taxon>
        <taxon>Psocodea</taxon>
        <taxon>Troctomorpha</taxon>
        <taxon>Phthiraptera</taxon>
        <taxon>Anoplura</taxon>
        <taxon>Pediculidae</taxon>
        <taxon>Pediculus</taxon>
    </lineage>
</organism>
<evidence type="ECO:0000313" key="8">
    <source>
        <dbReference type="Proteomes" id="UP000009046"/>
    </source>
</evidence>
<dbReference type="PANTHER" id="PTHR13622">
    <property type="entry name" value="THIAMIN PYROPHOSPHOKINASE"/>
    <property type="match status" value="1"/>
</dbReference>